<name>A0A7J9AWS2_9ROSI</name>
<accession>A0A7J9AWS2</accession>
<protein>
    <submittedName>
        <fullName evidence="2">Uncharacterized protein</fullName>
    </submittedName>
</protein>
<dbReference type="AlphaFoldDB" id="A0A7J9AWS2"/>
<evidence type="ECO:0000313" key="2">
    <source>
        <dbReference type="EMBL" id="MBA0728460.1"/>
    </source>
</evidence>
<reference evidence="2 3" key="1">
    <citation type="journal article" date="2019" name="Genome Biol. Evol.">
        <title>Insights into the evolution of the New World diploid cottons (Gossypium, subgenus Houzingenia) based on genome sequencing.</title>
        <authorList>
            <person name="Grover C.E."/>
            <person name="Arick M.A. 2nd"/>
            <person name="Thrash A."/>
            <person name="Conover J.L."/>
            <person name="Sanders W.S."/>
            <person name="Peterson D.G."/>
            <person name="Frelichowski J.E."/>
            <person name="Scheffler J.A."/>
            <person name="Scheffler B.E."/>
            <person name="Wendel J.F."/>
        </authorList>
    </citation>
    <scope>NUCLEOTIDE SEQUENCE [LARGE SCALE GENOMIC DNA]</scope>
    <source>
        <strain evidence="2">4</strain>
        <tissue evidence="2">Leaf</tissue>
    </source>
</reference>
<dbReference type="EMBL" id="JABEZV010000013">
    <property type="protein sequence ID" value="MBA0728460.1"/>
    <property type="molecule type" value="Genomic_DNA"/>
</dbReference>
<keyword evidence="1" id="KW-1133">Transmembrane helix</keyword>
<organism evidence="2 3">
    <name type="scientific">Gossypium laxum</name>
    <dbReference type="NCBI Taxonomy" id="34288"/>
    <lineage>
        <taxon>Eukaryota</taxon>
        <taxon>Viridiplantae</taxon>
        <taxon>Streptophyta</taxon>
        <taxon>Embryophyta</taxon>
        <taxon>Tracheophyta</taxon>
        <taxon>Spermatophyta</taxon>
        <taxon>Magnoliopsida</taxon>
        <taxon>eudicotyledons</taxon>
        <taxon>Gunneridae</taxon>
        <taxon>Pentapetalae</taxon>
        <taxon>rosids</taxon>
        <taxon>malvids</taxon>
        <taxon>Malvales</taxon>
        <taxon>Malvaceae</taxon>
        <taxon>Malvoideae</taxon>
        <taxon>Gossypium</taxon>
    </lineage>
</organism>
<keyword evidence="3" id="KW-1185">Reference proteome</keyword>
<feature type="transmembrane region" description="Helical" evidence="1">
    <location>
        <begin position="45"/>
        <end position="67"/>
    </location>
</feature>
<gene>
    <name evidence="2" type="ORF">Golax_001359</name>
</gene>
<dbReference type="Proteomes" id="UP000593574">
    <property type="component" value="Unassembled WGS sequence"/>
</dbReference>
<evidence type="ECO:0000313" key="3">
    <source>
        <dbReference type="Proteomes" id="UP000593574"/>
    </source>
</evidence>
<keyword evidence="1" id="KW-0472">Membrane</keyword>
<evidence type="ECO:0000256" key="1">
    <source>
        <dbReference type="SAM" id="Phobius"/>
    </source>
</evidence>
<sequence length="72" mass="8200">MVGRMWWWTTVMEEVVVVMEAMVLIAKMEGSLSARFHARFASKRLLIMGIGRGLSFNVGINFIWTALVQHST</sequence>
<keyword evidence="1" id="KW-0812">Transmembrane</keyword>
<comment type="caution">
    <text evidence="2">The sequence shown here is derived from an EMBL/GenBank/DDBJ whole genome shotgun (WGS) entry which is preliminary data.</text>
</comment>
<proteinExistence type="predicted"/>